<dbReference type="InterPro" id="IPR011611">
    <property type="entry name" value="PfkB_dom"/>
</dbReference>
<keyword evidence="3 5" id="KW-0418">Kinase</keyword>
<organism evidence="5">
    <name type="scientific">Boseongicola sp. SB0664_bin_43</name>
    <dbReference type="NCBI Taxonomy" id="2604844"/>
    <lineage>
        <taxon>Bacteria</taxon>
        <taxon>Pseudomonadati</taxon>
        <taxon>Pseudomonadota</taxon>
        <taxon>Alphaproteobacteria</taxon>
        <taxon>Rhodobacterales</taxon>
        <taxon>Paracoccaceae</taxon>
        <taxon>Boseongicola</taxon>
    </lineage>
</organism>
<keyword evidence="2" id="KW-0808">Transferase</keyword>
<evidence type="ECO:0000313" key="5">
    <source>
        <dbReference type="EMBL" id="MXY34675.1"/>
    </source>
</evidence>
<evidence type="ECO:0000259" key="4">
    <source>
        <dbReference type="Pfam" id="PF00294"/>
    </source>
</evidence>
<dbReference type="Pfam" id="PF00294">
    <property type="entry name" value="PfkB"/>
    <property type="match status" value="1"/>
</dbReference>
<dbReference type="AlphaFoldDB" id="A0A6B0Y344"/>
<dbReference type="GO" id="GO:0006974">
    <property type="term" value="P:DNA damage response"/>
    <property type="evidence" value="ECO:0007669"/>
    <property type="project" value="TreeGrafter"/>
</dbReference>
<name>A0A6B0Y344_9RHOB</name>
<dbReference type="EMBL" id="VXRY01000467">
    <property type="protein sequence ID" value="MXY34675.1"/>
    <property type="molecule type" value="Genomic_DNA"/>
</dbReference>
<dbReference type="GO" id="GO:0008673">
    <property type="term" value="F:2-dehydro-3-deoxygluconokinase activity"/>
    <property type="evidence" value="ECO:0007669"/>
    <property type="project" value="TreeGrafter"/>
</dbReference>
<dbReference type="PROSITE" id="PS00584">
    <property type="entry name" value="PFKB_KINASES_2"/>
    <property type="match status" value="1"/>
</dbReference>
<dbReference type="InterPro" id="IPR029056">
    <property type="entry name" value="Ribokinase-like"/>
</dbReference>
<dbReference type="Gene3D" id="3.40.1190.20">
    <property type="match status" value="1"/>
</dbReference>
<reference evidence="5" key="1">
    <citation type="submission" date="2019-09" db="EMBL/GenBank/DDBJ databases">
        <title>Characterisation of the sponge microbiome using genome-centric metagenomics.</title>
        <authorList>
            <person name="Engelberts J.P."/>
            <person name="Robbins S.J."/>
            <person name="De Goeij J.M."/>
            <person name="Aranda M."/>
            <person name="Bell S.C."/>
            <person name="Webster N.S."/>
        </authorList>
    </citation>
    <scope>NUCLEOTIDE SEQUENCE</scope>
    <source>
        <strain evidence="5">SB0664_bin_43</strain>
    </source>
</reference>
<proteinExistence type="inferred from homology"/>
<dbReference type="PANTHER" id="PTHR43085">
    <property type="entry name" value="HEXOKINASE FAMILY MEMBER"/>
    <property type="match status" value="1"/>
</dbReference>
<evidence type="ECO:0000256" key="2">
    <source>
        <dbReference type="ARBA" id="ARBA00022679"/>
    </source>
</evidence>
<dbReference type="InterPro" id="IPR002173">
    <property type="entry name" value="Carboh/pur_kinase_PfkB_CS"/>
</dbReference>
<accession>A0A6B0Y344</accession>
<comment type="similarity">
    <text evidence="1">Belongs to the carbohydrate kinase PfkB family.</text>
</comment>
<sequence>MIELIAGDGNAAELNVAGDTYNTAAYLKRIAPGLDVEYVTVLGKDPFSDRIVRDMEARGIRATAVARHPGRMPGLYAIETDAAGERSFAYWRSSSAARTLFDADGRDPADVLAGHDLVLLSGISLAILSGAARDRLRDALEGFRANGGLIAFDSNYRPHLWDDLEVARAETERFWRCTDIGLPSVDDEMALFGDADSAEVMARLRSWGISHGALKRGEAGPTDLGPEGHALNVPVAENVLDTTAAGDSFNAGYLAATATGHSAREAMKAGHSLALKVIGKRGAIVDID</sequence>
<dbReference type="SUPFAM" id="SSF53613">
    <property type="entry name" value="Ribokinase-like"/>
    <property type="match status" value="1"/>
</dbReference>
<comment type="caution">
    <text evidence="5">The sequence shown here is derived from an EMBL/GenBank/DDBJ whole genome shotgun (WGS) entry which is preliminary data.</text>
</comment>
<dbReference type="InterPro" id="IPR050306">
    <property type="entry name" value="PfkB_Carbo_kinase"/>
</dbReference>
<dbReference type="GO" id="GO:0019698">
    <property type="term" value="P:D-galacturonate catabolic process"/>
    <property type="evidence" value="ECO:0007669"/>
    <property type="project" value="TreeGrafter"/>
</dbReference>
<dbReference type="GO" id="GO:0005829">
    <property type="term" value="C:cytosol"/>
    <property type="evidence" value="ECO:0007669"/>
    <property type="project" value="TreeGrafter"/>
</dbReference>
<evidence type="ECO:0000256" key="1">
    <source>
        <dbReference type="ARBA" id="ARBA00010688"/>
    </source>
</evidence>
<dbReference type="GO" id="GO:0042840">
    <property type="term" value="P:D-glucuronate catabolic process"/>
    <property type="evidence" value="ECO:0007669"/>
    <property type="project" value="TreeGrafter"/>
</dbReference>
<evidence type="ECO:0000256" key="3">
    <source>
        <dbReference type="ARBA" id="ARBA00022777"/>
    </source>
</evidence>
<dbReference type="CDD" id="cd01166">
    <property type="entry name" value="KdgK"/>
    <property type="match status" value="1"/>
</dbReference>
<gene>
    <name evidence="5" type="ORF">F4Y60_11425</name>
</gene>
<feature type="domain" description="Carbohydrate kinase PfkB" evidence="4">
    <location>
        <begin position="12"/>
        <end position="285"/>
    </location>
</feature>
<protein>
    <submittedName>
        <fullName evidence="5">Sugar kinase</fullName>
    </submittedName>
</protein>
<dbReference type="PANTHER" id="PTHR43085:SF15">
    <property type="entry name" value="2-DEHYDRO-3-DEOXYGLUCONOKINASE"/>
    <property type="match status" value="1"/>
</dbReference>